<proteinExistence type="predicted"/>
<dbReference type="Proteomes" id="UP000637578">
    <property type="component" value="Unassembled WGS sequence"/>
</dbReference>
<dbReference type="InterPro" id="IPR010421">
    <property type="entry name" value="TrcR"/>
</dbReference>
<dbReference type="AlphaFoldDB" id="A0A8J3CL59"/>
<name>A0A8J3CL59_9PSEU</name>
<organism evidence="1 2">
    <name type="scientific">Longimycelium tulufanense</name>
    <dbReference type="NCBI Taxonomy" id="907463"/>
    <lineage>
        <taxon>Bacteria</taxon>
        <taxon>Bacillati</taxon>
        <taxon>Actinomycetota</taxon>
        <taxon>Actinomycetes</taxon>
        <taxon>Pseudonocardiales</taxon>
        <taxon>Pseudonocardiaceae</taxon>
        <taxon>Longimycelium</taxon>
    </lineage>
</organism>
<dbReference type="Pfam" id="PF06242">
    <property type="entry name" value="TrcR"/>
    <property type="match status" value="1"/>
</dbReference>
<comment type="caution">
    <text evidence="1">The sequence shown here is derived from an EMBL/GenBank/DDBJ whole genome shotgun (WGS) entry which is preliminary data.</text>
</comment>
<reference evidence="1" key="1">
    <citation type="journal article" date="2014" name="Int. J. Syst. Evol. Microbiol.">
        <title>Complete genome sequence of Corynebacterium casei LMG S-19264T (=DSM 44701T), isolated from a smear-ripened cheese.</title>
        <authorList>
            <consortium name="US DOE Joint Genome Institute (JGI-PGF)"/>
            <person name="Walter F."/>
            <person name="Albersmeier A."/>
            <person name="Kalinowski J."/>
            <person name="Ruckert C."/>
        </authorList>
    </citation>
    <scope>NUCLEOTIDE SEQUENCE</scope>
    <source>
        <strain evidence="1">CGMCC 4.5737</strain>
    </source>
</reference>
<protein>
    <submittedName>
        <fullName evidence="1">Uncharacterized protein</fullName>
    </submittedName>
</protein>
<evidence type="ECO:0000313" key="2">
    <source>
        <dbReference type="Proteomes" id="UP000637578"/>
    </source>
</evidence>
<reference evidence="1" key="2">
    <citation type="submission" date="2020-09" db="EMBL/GenBank/DDBJ databases">
        <authorList>
            <person name="Sun Q."/>
            <person name="Zhou Y."/>
        </authorList>
    </citation>
    <scope>NUCLEOTIDE SEQUENCE</scope>
    <source>
        <strain evidence="1">CGMCC 4.5737</strain>
    </source>
</reference>
<accession>A0A8J3CL59</accession>
<dbReference type="InterPro" id="IPR036086">
    <property type="entry name" value="ParB/Sulfiredoxin_sf"/>
</dbReference>
<keyword evidence="2" id="KW-1185">Reference proteome</keyword>
<dbReference type="EMBL" id="BMMK01000062">
    <property type="protein sequence ID" value="GGM83477.1"/>
    <property type="molecule type" value="Genomic_DNA"/>
</dbReference>
<sequence>MLAESDQPIRPITVHRSTMRVVDGVHRVHAAITRGEKYVQADFFDGDEHEAFVRAVELNAMHGLPLAQGDRLAAAARIVMSHPQWSDRAIAKLTGTSARTVSAIRRRATADLPQLNTRMGRDSRVRPLSTAVGRESAAQLFTERPEAGLREIARDAGISVGTARDVRARLHRGEDPVPPRERRGQALLQGAERESEPRPRQVVNETFKQALHGLMQDPSVRQTDAGRHLLRLLHAHSLPETEWSRLVEAIPAHAQDIVADMARSCANSWLRLAAAVCQKHLQAH</sequence>
<evidence type="ECO:0000313" key="1">
    <source>
        <dbReference type="EMBL" id="GGM83477.1"/>
    </source>
</evidence>
<gene>
    <name evidence="1" type="ORF">GCM10012275_62610</name>
</gene>
<dbReference type="SUPFAM" id="SSF110849">
    <property type="entry name" value="ParB/Sulfiredoxin"/>
    <property type="match status" value="1"/>
</dbReference>